<evidence type="ECO:0000313" key="9">
    <source>
        <dbReference type="Proteomes" id="UP000649604"/>
    </source>
</evidence>
<evidence type="ECO:0000313" key="8">
    <source>
        <dbReference type="EMBL" id="MBD3323015.1"/>
    </source>
</evidence>
<name>A0A9D5JRP2_9BACT</name>
<dbReference type="SUPFAM" id="SSF58104">
    <property type="entry name" value="Methyl-accepting chemotaxis protein (MCP) signaling domain"/>
    <property type="match status" value="1"/>
</dbReference>
<dbReference type="SMART" id="SM01358">
    <property type="entry name" value="HBM"/>
    <property type="match status" value="1"/>
</dbReference>
<dbReference type="Pfam" id="PF00015">
    <property type="entry name" value="MCPsignal"/>
    <property type="match status" value="1"/>
</dbReference>
<evidence type="ECO:0000256" key="2">
    <source>
        <dbReference type="ARBA" id="ARBA00029447"/>
    </source>
</evidence>
<keyword evidence="6" id="KW-1133">Transmembrane helix</keyword>
<keyword evidence="4" id="KW-0175">Coiled coil</keyword>
<dbReference type="GO" id="GO:0007165">
    <property type="term" value="P:signal transduction"/>
    <property type="evidence" value="ECO:0007669"/>
    <property type="project" value="UniProtKB-KW"/>
</dbReference>
<gene>
    <name evidence="8" type="ORF">GF339_00430</name>
</gene>
<dbReference type="SMART" id="SM00283">
    <property type="entry name" value="MA"/>
    <property type="match status" value="1"/>
</dbReference>
<dbReference type="PANTHER" id="PTHR43531">
    <property type="entry name" value="PROTEIN ICFG"/>
    <property type="match status" value="1"/>
</dbReference>
<dbReference type="GO" id="GO:0004888">
    <property type="term" value="F:transmembrane signaling receptor activity"/>
    <property type="evidence" value="ECO:0007669"/>
    <property type="project" value="InterPro"/>
</dbReference>
<keyword evidence="6" id="KW-0812">Transmembrane</keyword>
<keyword evidence="1" id="KW-0145">Chemotaxis</keyword>
<feature type="domain" description="Methyl-accepting transducer" evidence="7">
    <location>
        <begin position="252"/>
        <end position="467"/>
    </location>
</feature>
<evidence type="ECO:0000259" key="7">
    <source>
        <dbReference type="PROSITE" id="PS50111"/>
    </source>
</evidence>
<evidence type="ECO:0000256" key="3">
    <source>
        <dbReference type="PROSITE-ProRule" id="PRU00284"/>
    </source>
</evidence>
<evidence type="ECO:0000256" key="5">
    <source>
        <dbReference type="SAM" id="MobiDB-lite"/>
    </source>
</evidence>
<dbReference type="Gene3D" id="1.10.287.950">
    <property type="entry name" value="Methyl-accepting chemotaxis protein"/>
    <property type="match status" value="1"/>
</dbReference>
<dbReference type="GO" id="GO:0005886">
    <property type="term" value="C:plasma membrane"/>
    <property type="evidence" value="ECO:0007669"/>
    <property type="project" value="TreeGrafter"/>
</dbReference>
<dbReference type="Proteomes" id="UP000649604">
    <property type="component" value="Unassembled WGS sequence"/>
</dbReference>
<evidence type="ECO:0000256" key="1">
    <source>
        <dbReference type="ARBA" id="ARBA00022500"/>
    </source>
</evidence>
<comment type="similarity">
    <text evidence="2">Belongs to the methyl-accepting chemotaxis (MCP) protein family.</text>
</comment>
<dbReference type="PANTHER" id="PTHR43531:SF11">
    <property type="entry name" value="METHYL-ACCEPTING CHEMOTAXIS PROTEIN 3"/>
    <property type="match status" value="1"/>
</dbReference>
<accession>A0A9D5JRP2</accession>
<protein>
    <submittedName>
        <fullName evidence="8">Methyl-accepting chemotaxis protein</fullName>
    </submittedName>
</protein>
<evidence type="ECO:0000256" key="6">
    <source>
        <dbReference type="SAM" id="Phobius"/>
    </source>
</evidence>
<dbReference type="PROSITE" id="PS50111">
    <property type="entry name" value="CHEMOTAXIS_TRANSDUC_2"/>
    <property type="match status" value="1"/>
</dbReference>
<keyword evidence="3" id="KW-0807">Transducer</keyword>
<reference evidence="8" key="1">
    <citation type="submission" date="2019-11" db="EMBL/GenBank/DDBJ databases">
        <title>Microbial mats filling the niche in hypersaline microbial mats.</title>
        <authorList>
            <person name="Wong H.L."/>
            <person name="Macleod F.I."/>
            <person name="White R.A. III"/>
            <person name="Burns B.P."/>
        </authorList>
    </citation>
    <scope>NUCLEOTIDE SEQUENCE</scope>
    <source>
        <strain evidence="8">Rbin_158</strain>
    </source>
</reference>
<dbReference type="InterPro" id="IPR004090">
    <property type="entry name" value="Chemotax_Me-accpt_rcpt"/>
</dbReference>
<keyword evidence="6" id="KW-0472">Membrane</keyword>
<dbReference type="EMBL" id="WJJP01000011">
    <property type="protein sequence ID" value="MBD3323015.1"/>
    <property type="molecule type" value="Genomic_DNA"/>
</dbReference>
<proteinExistence type="inferred from homology"/>
<feature type="coiled-coil region" evidence="4">
    <location>
        <begin position="438"/>
        <end position="483"/>
    </location>
</feature>
<organism evidence="8 9">
    <name type="scientific">candidate division KSB3 bacterium</name>
    <dbReference type="NCBI Taxonomy" id="2044937"/>
    <lineage>
        <taxon>Bacteria</taxon>
        <taxon>candidate division KSB3</taxon>
    </lineage>
</organism>
<dbReference type="PRINTS" id="PR00260">
    <property type="entry name" value="CHEMTRNSDUCR"/>
</dbReference>
<dbReference type="InterPro" id="IPR004089">
    <property type="entry name" value="MCPsignal_dom"/>
</dbReference>
<comment type="caution">
    <text evidence="8">The sequence shown here is derived from an EMBL/GenBank/DDBJ whole genome shotgun (WGS) entry which is preliminary data.</text>
</comment>
<feature type="region of interest" description="Disordered" evidence="5">
    <location>
        <begin position="260"/>
        <end position="289"/>
    </location>
</feature>
<dbReference type="InterPro" id="IPR032255">
    <property type="entry name" value="HBM"/>
</dbReference>
<dbReference type="InterPro" id="IPR051310">
    <property type="entry name" value="MCP_chemotaxis"/>
</dbReference>
<dbReference type="AlphaFoldDB" id="A0A9D5JRP2"/>
<sequence length="546" mass="58971">MKQRDDLVYNTLDPNGLAMREALTEIMVSAFEDQDPEAGYYAGRIQEHLLLARLYAMKFLDTNDPSDAERFTLEIGPEIDQLTQSLDTALQDAHRRELFEQFLEIRTVYRETFTTLASLIEQRNDIIHNTLDQIGPVVAQSVEDVKLSVQADQDTLGTEVKTSNENTVKTVVIVSICSVLAGMLLSVVISKVITRPLGGEPAEMAAIARKIAEGELTLTFASNGKKAATGLYADMKSMVEHLREVIADVKGVAANVSSGSQEMSASAEEMSQGATEQAASAEEASSSMEEMAANIRQNTDNALQTEKIAVKSAQDAQTSGQAVAETVTAMREIADKILIIEDIARQTNLLSLNATIEAARAGEHGKGFAVVASEVRALAERSRTAALEINNLASSSVAVAENAGEMLTQLVPDIQKTAELVQEISAASKEQNSGAGQINQAIQQLDQVIQQNSSVSEELSATAEELAAQAEQLQAAIAFFDTDGRSGQKTEAASSNVKTRIAHIRRAATPEREEIDQGNGKPGGPMLKMTHAENLPDHHDEEFERF</sequence>
<feature type="transmembrane region" description="Helical" evidence="6">
    <location>
        <begin position="171"/>
        <end position="189"/>
    </location>
</feature>
<feature type="region of interest" description="Disordered" evidence="5">
    <location>
        <begin position="508"/>
        <end position="546"/>
    </location>
</feature>
<dbReference type="GO" id="GO:0006935">
    <property type="term" value="P:chemotaxis"/>
    <property type="evidence" value="ECO:0007669"/>
    <property type="project" value="UniProtKB-KW"/>
</dbReference>
<feature type="compositionally biased region" description="Basic and acidic residues" evidence="5">
    <location>
        <begin position="530"/>
        <end position="546"/>
    </location>
</feature>
<evidence type="ECO:0000256" key="4">
    <source>
        <dbReference type="SAM" id="Coils"/>
    </source>
</evidence>